<evidence type="ECO:0000313" key="2">
    <source>
        <dbReference type="EMBL" id="KAF4751667.1"/>
    </source>
</evidence>
<protein>
    <submittedName>
        <fullName evidence="2">Uncharacterized protein</fullName>
    </submittedName>
</protein>
<dbReference type="Proteomes" id="UP000553632">
    <property type="component" value="Unassembled WGS sequence"/>
</dbReference>
<feature type="compositionally biased region" description="Basic and acidic residues" evidence="1">
    <location>
        <begin position="1"/>
        <end position="18"/>
    </location>
</feature>
<keyword evidence="3" id="KW-1185">Reference proteome</keyword>
<dbReference type="AlphaFoldDB" id="A0A7J6U4A9"/>
<feature type="non-terminal residue" evidence="2">
    <location>
        <position position="1"/>
    </location>
</feature>
<dbReference type="EMBL" id="JABANO010006521">
    <property type="protein sequence ID" value="KAF4751667.1"/>
    <property type="molecule type" value="Genomic_DNA"/>
</dbReference>
<sequence>KAAARAAEKARREAAAEARRKRKEAAMRAAAAKRAAEARKGDEPATDEASENKTGDDVVMNAQEEVVVWGMWYDEVARKYFGDAALRFDFWGNLWTVAEDPFYFHFFCEARAMYLLQKVFFRKEKIFVIV</sequence>
<feature type="region of interest" description="Disordered" evidence="1">
    <location>
        <begin position="1"/>
        <end position="56"/>
    </location>
</feature>
<evidence type="ECO:0000313" key="3">
    <source>
        <dbReference type="Proteomes" id="UP000553632"/>
    </source>
</evidence>
<accession>A0A7J6U4A9</accession>
<name>A0A7J6U4A9_PEROL</name>
<proteinExistence type="predicted"/>
<feature type="compositionally biased region" description="Basic and acidic residues" evidence="1">
    <location>
        <begin position="34"/>
        <end position="43"/>
    </location>
</feature>
<comment type="caution">
    <text evidence="2">The sequence shown here is derived from an EMBL/GenBank/DDBJ whole genome shotgun (WGS) entry which is preliminary data.</text>
</comment>
<reference evidence="2 3" key="1">
    <citation type="submission" date="2020-04" db="EMBL/GenBank/DDBJ databases">
        <title>Perkinsus olseni comparative genomics.</title>
        <authorList>
            <person name="Bogema D.R."/>
        </authorList>
    </citation>
    <scope>NUCLEOTIDE SEQUENCE [LARGE SCALE GENOMIC DNA]</scope>
    <source>
        <strain evidence="2 3">ATCC PRA-207</strain>
    </source>
</reference>
<organism evidence="2 3">
    <name type="scientific">Perkinsus olseni</name>
    <name type="common">Perkinsus atlanticus</name>
    <dbReference type="NCBI Taxonomy" id="32597"/>
    <lineage>
        <taxon>Eukaryota</taxon>
        <taxon>Sar</taxon>
        <taxon>Alveolata</taxon>
        <taxon>Perkinsozoa</taxon>
        <taxon>Perkinsea</taxon>
        <taxon>Perkinsida</taxon>
        <taxon>Perkinsidae</taxon>
        <taxon>Perkinsus</taxon>
    </lineage>
</organism>
<gene>
    <name evidence="2" type="ORF">FOZ63_019222</name>
</gene>
<evidence type="ECO:0000256" key="1">
    <source>
        <dbReference type="SAM" id="MobiDB-lite"/>
    </source>
</evidence>